<comment type="caution">
    <text evidence="2">The sequence shown here is derived from an EMBL/GenBank/DDBJ whole genome shotgun (WGS) entry which is preliminary data.</text>
</comment>
<dbReference type="CDD" id="cd04332">
    <property type="entry name" value="YbaK_like"/>
    <property type="match status" value="1"/>
</dbReference>
<dbReference type="SUPFAM" id="SSF55826">
    <property type="entry name" value="YbaK/ProRS associated domain"/>
    <property type="match status" value="1"/>
</dbReference>
<dbReference type="AlphaFoldDB" id="A0A0F9X7P8"/>
<feature type="domain" description="YbaK/aminoacyl-tRNA synthetase-associated" evidence="1">
    <location>
        <begin position="26"/>
        <end position="167"/>
    </location>
</feature>
<protein>
    <recommendedName>
        <fullName evidence="1">YbaK/aminoacyl-tRNA synthetase-associated domain-containing protein</fullName>
    </recommendedName>
</protein>
<dbReference type="InterPro" id="IPR036754">
    <property type="entry name" value="YbaK/aa-tRNA-synt-asso_dom_sf"/>
</dbReference>
<gene>
    <name evidence="2" type="ORF">LCGC14_0256550</name>
</gene>
<dbReference type="GO" id="GO:0002161">
    <property type="term" value="F:aminoacyl-tRNA deacylase activity"/>
    <property type="evidence" value="ECO:0007669"/>
    <property type="project" value="InterPro"/>
</dbReference>
<dbReference type="EMBL" id="LAZR01000136">
    <property type="protein sequence ID" value="KKN87613.1"/>
    <property type="molecule type" value="Genomic_DNA"/>
</dbReference>
<organism evidence="2">
    <name type="scientific">marine sediment metagenome</name>
    <dbReference type="NCBI Taxonomy" id="412755"/>
    <lineage>
        <taxon>unclassified sequences</taxon>
        <taxon>metagenomes</taxon>
        <taxon>ecological metagenomes</taxon>
    </lineage>
</organism>
<reference evidence="2" key="1">
    <citation type="journal article" date="2015" name="Nature">
        <title>Complex archaea that bridge the gap between prokaryotes and eukaryotes.</title>
        <authorList>
            <person name="Spang A."/>
            <person name="Saw J.H."/>
            <person name="Jorgensen S.L."/>
            <person name="Zaremba-Niedzwiedzka K."/>
            <person name="Martijn J."/>
            <person name="Lind A.E."/>
            <person name="van Eijk R."/>
            <person name="Schleper C."/>
            <person name="Guy L."/>
            <person name="Ettema T.J."/>
        </authorList>
    </citation>
    <scope>NUCLEOTIDE SEQUENCE</scope>
</reference>
<name>A0A0F9X7P8_9ZZZZ</name>
<evidence type="ECO:0000259" key="1">
    <source>
        <dbReference type="Pfam" id="PF04073"/>
    </source>
</evidence>
<accession>A0A0F9X7P8</accession>
<evidence type="ECO:0000313" key="2">
    <source>
        <dbReference type="EMBL" id="KKN87613.1"/>
    </source>
</evidence>
<dbReference type="InterPro" id="IPR007214">
    <property type="entry name" value="YbaK/aa-tRNA-synth-assoc-dom"/>
</dbReference>
<sequence>MSISKKLQKFLDNNKVKYEPIEHRIVYTAFDKAQTLKIPQKIVGKTLIVKFNPIGKSAASYGVGKNYALVLIPANKNLDKKKLLKIANKWQRCLIPDVKHKIKTVNFVKEAWIKKNLKGVKIGAVPPFGNLWKLPTFIDRSLIKQSKIIVNGGNWNWSIKISPAVFKKAISDFIIGSLSKAR</sequence>
<dbReference type="Pfam" id="PF04073">
    <property type="entry name" value="tRNA_edit"/>
    <property type="match status" value="1"/>
</dbReference>
<proteinExistence type="predicted"/>
<dbReference type="Gene3D" id="3.90.960.10">
    <property type="entry name" value="YbaK/aminoacyl-tRNA synthetase-associated domain"/>
    <property type="match status" value="1"/>
</dbReference>